<protein>
    <recommendedName>
        <fullName evidence="5">Rieske domain-containing protein</fullName>
    </recommendedName>
</protein>
<dbReference type="Pfam" id="PF00355">
    <property type="entry name" value="Rieske"/>
    <property type="match status" value="1"/>
</dbReference>
<dbReference type="InterPro" id="IPR017941">
    <property type="entry name" value="Rieske_2Fe-2S"/>
</dbReference>
<dbReference type="SUPFAM" id="SSF50022">
    <property type="entry name" value="ISP domain"/>
    <property type="match status" value="1"/>
</dbReference>
<dbReference type="PANTHER" id="PTHR40261">
    <property type="match status" value="1"/>
</dbReference>
<dbReference type="CDD" id="cd03467">
    <property type="entry name" value="Rieske"/>
    <property type="match status" value="1"/>
</dbReference>
<keyword evidence="3" id="KW-0408">Iron</keyword>
<evidence type="ECO:0000313" key="6">
    <source>
        <dbReference type="EMBL" id="VAW50411.1"/>
    </source>
</evidence>
<dbReference type="EMBL" id="UOFD01000012">
    <property type="protein sequence ID" value="VAW50411.1"/>
    <property type="molecule type" value="Genomic_DNA"/>
</dbReference>
<evidence type="ECO:0000256" key="2">
    <source>
        <dbReference type="ARBA" id="ARBA00022723"/>
    </source>
</evidence>
<evidence type="ECO:0000256" key="4">
    <source>
        <dbReference type="ARBA" id="ARBA00023014"/>
    </source>
</evidence>
<keyword evidence="1" id="KW-0001">2Fe-2S</keyword>
<evidence type="ECO:0000259" key="5">
    <source>
        <dbReference type="PROSITE" id="PS51296"/>
    </source>
</evidence>
<evidence type="ECO:0000256" key="1">
    <source>
        <dbReference type="ARBA" id="ARBA00022714"/>
    </source>
</evidence>
<sequence>MTHILCKTSDIEDPGSKSFELKIKRKAQQIFVVHKEGEFFAYYNNCPHTRATLEWQEDQFLDLDKALIQCATHDALFLIDSGECIAGPCVGESLQSLPLIIDSGQIVLNL</sequence>
<dbReference type="PANTHER" id="PTHR40261:SF1">
    <property type="entry name" value="RIESKE DOMAIN-CONTAINING PROTEIN"/>
    <property type="match status" value="1"/>
</dbReference>
<feature type="domain" description="Rieske" evidence="5">
    <location>
        <begin position="3"/>
        <end position="108"/>
    </location>
</feature>
<dbReference type="GO" id="GO:0046872">
    <property type="term" value="F:metal ion binding"/>
    <property type="evidence" value="ECO:0007669"/>
    <property type="project" value="UniProtKB-KW"/>
</dbReference>
<gene>
    <name evidence="6" type="ORF">MNBD_GAMMA06-1656</name>
</gene>
<name>A0A3B0W550_9ZZZZ</name>
<keyword evidence="4" id="KW-0411">Iron-sulfur</keyword>
<dbReference type="Gene3D" id="2.102.10.10">
    <property type="entry name" value="Rieske [2Fe-2S] iron-sulphur domain"/>
    <property type="match status" value="1"/>
</dbReference>
<dbReference type="PROSITE" id="PS51296">
    <property type="entry name" value="RIESKE"/>
    <property type="match status" value="1"/>
</dbReference>
<evidence type="ECO:0000256" key="3">
    <source>
        <dbReference type="ARBA" id="ARBA00023004"/>
    </source>
</evidence>
<dbReference type="GO" id="GO:0051537">
    <property type="term" value="F:2 iron, 2 sulfur cluster binding"/>
    <property type="evidence" value="ECO:0007669"/>
    <property type="project" value="UniProtKB-KW"/>
</dbReference>
<dbReference type="InterPro" id="IPR036922">
    <property type="entry name" value="Rieske_2Fe-2S_sf"/>
</dbReference>
<keyword evidence="2" id="KW-0479">Metal-binding</keyword>
<proteinExistence type="predicted"/>
<dbReference type="AlphaFoldDB" id="A0A3B0W550"/>
<organism evidence="6">
    <name type="scientific">hydrothermal vent metagenome</name>
    <dbReference type="NCBI Taxonomy" id="652676"/>
    <lineage>
        <taxon>unclassified sequences</taxon>
        <taxon>metagenomes</taxon>
        <taxon>ecological metagenomes</taxon>
    </lineage>
</organism>
<reference evidence="6" key="1">
    <citation type="submission" date="2018-06" db="EMBL/GenBank/DDBJ databases">
        <authorList>
            <person name="Zhirakovskaya E."/>
        </authorList>
    </citation>
    <scope>NUCLEOTIDE SEQUENCE</scope>
</reference>
<accession>A0A3B0W550</accession>